<dbReference type="InterPro" id="IPR057264">
    <property type="entry name" value="Ribosomal_uL24_C"/>
</dbReference>
<dbReference type="InterPro" id="IPR003256">
    <property type="entry name" value="Ribosomal_uL24"/>
</dbReference>
<evidence type="ECO:0000259" key="4">
    <source>
        <dbReference type="Pfam" id="PF00467"/>
    </source>
</evidence>
<dbReference type="AlphaFoldDB" id="A0A0F9QNJ4"/>
<dbReference type="GO" id="GO:0006412">
    <property type="term" value="P:translation"/>
    <property type="evidence" value="ECO:0007669"/>
    <property type="project" value="InterPro"/>
</dbReference>
<comment type="caution">
    <text evidence="6">The sequence shown here is derived from an EMBL/GenBank/DDBJ whole genome shotgun (WGS) entry which is preliminary data.</text>
</comment>
<evidence type="ECO:0000256" key="1">
    <source>
        <dbReference type="ARBA" id="ARBA00010618"/>
    </source>
</evidence>
<keyword evidence="3" id="KW-0687">Ribonucleoprotein</keyword>
<evidence type="ECO:0000313" key="6">
    <source>
        <dbReference type="EMBL" id="KKN14701.1"/>
    </source>
</evidence>
<dbReference type="Pfam" id="PF17136">
    <property type="entry name" value="ribosomal_L24"/>
    <property type="match status" value="1"/>
</dbReference>
<gene>
    <name evidence="6" type="ORF">LCGC14_0993570</name>
</gene>
<sequence length="111" mass="12692">MHVQKNDTVQVITGDESGKTGKILWVIRKKRRVIVEGINYIQKHVRRSEKNPQGGRVQKEAPMSWSNVLVLCQSKNCEKYGKGVRTRHKSLENGDRVRVCYKCGNEIIAAE</sequence>
<dbReference type="HAMAP" id="MF_01326_B">
    <property type="entry name" value="Ribosomal_uL24_B"/>
    <property type="match status" value="1"/>
</dbReference>
<accession>A0A0F9QNJ4</accession>
<reference evidence="6" key="1">
    <citation type="journal article" date="2015" name="Nature">
        <title>Complex archaea that bridge the gap between prokaryotes and eukaryotes.</title>
        <authorList>
            <person name="Spang A."/>
            <person name="Saw J.H."/>
            <person name="Jorgensen S.L."/>
            <person name="Zaremba-Niedzwiedzka K."/>
            <person name="Martijn J."/>
            <person name="Lind A.E."/>
            <person name="van Eijk R."/>
            <person name="Schleper C."/>
            <person name="Guy L."/>
            <person name="Ettema T.J."/>
        </authorList>
    </citation>
    <scope>NUCLEOTIDE SEQUENCE</scope>
</reference>
<dbReference type="InterPro" id="IPR008991">
    <property type="entry name" value="Translation_prot_SH3-like_sf"/>
</dbReference>
<evidence type="ECO:0000256" key="2">
    <source>
        <dbReference type="ARBA" id="ARBA00022980"/>
    </source>
</evidence>
<dbReference type="InterPro" id="IPR014722">
    <property type="entry name" value="Rib_uL2_dom2"/>
</dbReference>
<feature type="domain" description="KOW" evidence="4">
    <location>
        <begin position="5"/>
        <end position="36"/>
    </location>
</feature>
<proteinExistence type="inferred from homology"/>
<organism evidence="6">
    <name type="scientific">marine sediment metagenome</name>
    <dbReference type="NCBI Taxonomy" id="412755"/>
    <lineage>
        <taxon>unclassified sequences</taxon>
        <taxon>metagenomes</taxon>
        <taxon>ecological metagenomes</taxon>
    </lineage>
</organism>
<dbReference type="SUPFAM" id="SSF50104">
    <property type="entry name" value="Translation proteins SH3-like domain"/>
    <property type="match status" value="1"/>
</dbReference>
<dbReference type="GO" id="GO:0003735">
    <property type="term" value="F:structural constituent of ribosome"/>
    <property type="evidence" value="ECO:0007669"/>
    <property type="project" value="InterPro"/>
</dbReference>
<evidence type="ECO:0000259" key="5">
    <source>
        <dbReference type="Pfam" id="PF17136"/>
    </source>
</evidence>
<evidence type="ECO:0000256" key="3">
    <source>
        <dbReference type="ARBA" id="ARBA00023274"/>
    </source>
</evidence>
<comment type="similarity">
    <text evidence="1">Belongs to the universal ribosomal protein uL24 family.</text>
</comment>
<dbReference type="GO" id="GO:0005840">
    <property type="term" value="C:ribosome"/>
    <property type="evidence" value="ECO:0007669"/>
    <property type="project" value="UniProtKB-KW"/>
</dbReference>
<evidence type="ECO:0008006" key="7">
    <source>
        <dbReference type="Google" id="ProtNLM"/>
    </source>
</evidence>
<dbReference type="EMBL" id="LAZR01003792">
    <property type="protein sequence ID" value="KKN14701.1"/>
    <property type="molecule type" value="Genomic_DNA"/>
</dbReference>
<dbReference type="PANTHER" id="PTHR12903">
    <property type="entry name" value="MITOCHONDRIAL RIBOSOMAL PROTEIN L24"/>
    <property type="match status" value="1"/>
</dbReference>
<dbReference type="Pfam" id="PF00467">
    <property type="entry name" value="KOW"/>
    <property type="match status" value="1"/>
</dbReference>
<keyword evidence="2" id="KW-0689">Ribosomal protein</keyword>
<protein>
    <recommendedName>
        <fullName evidence="7">KOW domain-containing protein</fullName>
    </recommendedName>
</protein>
<dbReference type="GO" id="GO:1990904">
    <property type="term" value="C:ribonucleoprotein complex"/>
    <property type="evidence" value="ECO:0007669"/>
    <property type="project" value="UniProtKB-KW"/>
</dbReference>
<dbReference type="InterPro" id="IPR005824">
    <property type="entry name" value="KOW"/>
</dbReference>
<name>A0A0F9QNJ4_9ZZZZ</name>
<dbReference type="CDD" id="cd06089">
    <property type="entry name" value="KOW_RPL26"/>
    <property type="match status" value="1"/>
</dbReference>
<dbReference type="NCBIfam" id="TIGR01079">
    <property type="entry name" value="rplX_bact"/>
    <property type="match status" value="1"/>
</dbReference>
<dbReference type="GO" id="GO:0003723">
    <property type="term" value="F:RNA binding"/>
    <property type="evidence" value="ECO:0007669"/>
    <property type="project" value="InterPro"/>
</dbReference>
<feature type="domain" description="Large ribosomal subunit protein uL24 C-terminal" evidence="5">
    <location>
        <begin position="39"/>
        <end position="107"/>
    </location>
</feature>
<dbReference type="InterPro" id="IPR041988">
    <property type="entry name" value="Ribosomal_uL24_KOW"/>
</dbReference>
<dbReference type="Gene3D" id="2.30.30.30">
    <property type="match status" value="1"/>
</dbReference>